<dbReference type="InterPro" id="IPR043708">
    <property type="entry name" value="DUF5648"/>
</dbReference>
<sequence length="178" mass="19789">MTRVRSFSKPWTLLVAIILVITTVGLAAPASAQQQVVEPLYRLYKGAPSYDHFYTASAAEKDNAVKKYGYRYEGITGDVLSSPDSALVPLYRLYRAAIYDHFYTTSATEKNNAVKKYGYRYEGIAGYVYPASSKSGTPLYRLYIGGSHSDHFYTASAAERDSAVRGGYKYEGVAARLW</sequence>
<keyword evidence="3" id="KW-1185">Reference proteome</keyword>
<gene>
    <name evidence="2" type="ORF">GCM10022254_26620</name>
</gene>
<feature type="domain" description="DUF5648" evidence="1">
    <location>
        <begin position="39"/>
        <end position="175"/>
    </location>
</feature>
<dbReference type="Pfam" id="PF18885">
    <property type="entry name" value="DUF5648"/>
    <property type="match status" value="1"/>
</dbReference>
<dbReference type="Proteomes" id="UP001501710">
    <property type="component" value="Unassembled WGS sequence"/>
</dbReference>
<accession>A0ABP8BZ71</accession>
<reference evidence="3" key="1">
    <citation type="journal article" date="2019" name="Int. J. Syst. Evol. Microbiol.">
        <title>The Global Catalogue of Microorganisms (GCM) 10K type strain sequencing project: providing services to taxonomists for standard genome sequencing and annotation.</title>
        <authorList>
            <consortium name="The Broad Institute Genomics Platform"/>
            <consortium name="The Broad Institute Genome Sequencing Center for Infectious Disease"/>
            <person name="Wu L."/>
            <person name="Ma J."/>
        </authorList>
    </citation>
    <scope>NUCLEOTIDE SEQUENCE [LARGE SCALE GENOMIC DNA]</scope>
    <source>
        <strain evidence="3">JCM 17440</strain>
    </source>
</reference>
<evidence type="ECO:0000313" key="3">
    <source>
        <dbReference type="Proteomes" id="UP001501710"/>
    </source>
</evidence>
<proteinExistence type="predicted"/>
<dbReference type="EMBL" id="BAABAS010000005">
    <property type="protein sequence ID" value="GAA4230843.1"/>
    <property type="molecule type" value="Genomic_DNA"/>
</dbReference>
<evidence type="ECO:0000259" key="1">
    <source>
        <dbReference type="Pfam" id="PF18885"/>
    </source>
</evidence>
<comment type="caution">
    <text evidence="2">The sequence shown here is derived from an EMBL/GenBank/DDBJ whole genome shotgun (WGS) entry which is preliminary data.</text>
</comment>
<protein>
    <recommendedName>
        <fullName evidence="1">DUF5648 domain-containing protein</fullName>
    </recommendedName>
</protein>
<organism evidence="2 3">
    <name type="scientific">Actinomadura meridiana</name>
    <dbReference type="NCBI Taxonomy" id="559626"/>
    <lineage>
        <taxon>Bacteria</taxon>
        <taxon>Bacillati</taxon>
        <taxon>Actinomycetota</taxon>
        <taxon>Actinomycetes</taxon>
        <taxon>Streptosporangiales</taxon>
        <taxon>Thermomonosporaceae</taxon>
        <taxon>Actinomadura</taxon>
    </lineage>
</organism>
<evidence type="ECO:0000313" key="2">
    <source>
        <dbReference type="EMBL" id="GAA4230843.1"/>
    </source>
</evidence>
<dbReference type="RefSeq" id="WP_344895187.1">
    <property type="nucleotide sequence ID" value="NZ_BAABAS010000005.1"/>
</dbReference>
<name>A0ABP8BZ71_9ACTN</name>